<dbReference type="Proteomes" id="UP001216709">
    <property type="component" value="Unassembled WGS sequence"/>
</dbReference>
<reference evidence="2" key="3">
    <citation type="submission" date="2022-12" db="EMBL/GenBank/DDBJ databases">
        <title>Draft Genome Sequences of Bacillus licheniformis and Bacillus paralicheniformis strains isolated from Irish skim milk powders.</title>
        <authorList>
            <person name="Lourenco A."/>
            <person name="Li F."/>
            <person name="Geraldine D."/>
            <person name="Tobin J.T."/>
            <person name="Butler F."/>
            <person name="Jordan K."/>
            <person name="Obrien T."/>
        </authorList>
    </citation>
    <scope>NUCLEOTIDE SEQUENCE</scope>
    <source>
        <strain evidence="2">3370</strain>
    </source>
</reference>
<protein>
    <submittedName>
        <fullName evidence="3">Uncharacterized protein</fullName>
    </submittedName>
</protein>
<sequence>MRQVKRRQQGRLTNASSNHQSTFSKKVKKKGCGCGKKKRTY</sequence>
<dbReference type="EMBL" id="NILF01000042">
    <property type="protein sequence ID" value="TWL37808.1"/>
    <property type="molecule type" value="Genomic_DNA"/>
</dbReference>
<dbReference type="GeneID" id="76832909"/>
<accession>A0A6I7UA36</accession>
<name>A0A6I7UA36_9BACI</name>
<evidence type="ECO:0000313" key="5">
    <source>
        <dbReference type="Proteomes" id="UP000185604"/>
    </source>
</evidence>
<feature type="compositionally biased region" description="Polar residues" evidence="1">
    <location>
        <begin position="10"/>
        <end position="24"/>
    </location>
</feature>
<reference evidence="4 6" key="2">
    <citation type="submission" date="2019-06" db="EMBL/GenBank/DDBJ databases">
        <title>Genome sequence analysis of &gt;100 Bacillus licheniformis strains suggests intrinsic resistance to this species.</title>
        <authorList>
            <person name="Wels M."/>
            <person name="Siezen R.J."/>
            <person name="Johansen E."/>
            <person name="Stuer-Lauridsen B."/>
            <person name="Bjerre K."/>
            <person name="Nielsen B.K.K."/>
        </authorList>
    </citation>
    <scope>NUCLEOTIDE SEQUENCE [LARGE SCALE GENOMIC DNA]</scope>
    <source>
        <strain evidence="4 6">BAC-15381</strain>
    </source>
</reference>
<keyword evidence="6" id="KW-1185">Reference proteome</keyword>
<dbReference type="Proteomes" id="UP000185604">
    <property type="component" value="Unassembled WGS sequence"/>
</dbReference>
<organism evidence="3 5">
    <name type="scientific">Bacillus paralicheniformis</name>
    <dbReference type="NCBI Taxonomy" id="1648923"/>
    <lineage>
        <taxon>Bacteria</taxon>
        <taxon>Bacillati</taxon>
        <taxon>Bacillota</taxon>
        <taxon>Bacilli</taxon>
        <taxon>Bacillales</taxon>
        <taxon>Bacillaceae</taxon>
        <taxon>Bacillus</taxon>
    </lineage>
</organism>
<reference evidence="3 5" key="1">
    <citation type="journal article" date="2016" name="Front. Microbiol.">
        <title>High-Level Heat Resistance of Spores of Bacillus amyloliquefaciens and Bacillus licheniformis Results from the Presence of a spoVA Operon in a Tn1546 Transposon.</title>
        <authorList>
            <person name="Berendsen E.M."/>
            <person name="Koning R.A."/>
            <person name="Boekhorst J."/>
            <person name="de Jong A."/>
            <person name="Kuipers O.P."/>
            <person name="Wells-Bennik M.H."/>
        </authorList>
    </citation>
    <scope>NUCLEOTIDE SEQUENCE [LARGE SCALE GENOMIC DNA]</scope>
    <source>
        <strain evidence="3 5">B4121</strain>
    </source>
</reference>
<dbReference type="Proteomes" id="UP000429980">
    <property type="component" value="Unassembled WGS sequence"/>
</dbReference>
<dbReference type="EMBL" id="JARAFO010000029">
    <property type="protein sequence ID" value="MDE1452860.1"/>
    <property type="molecule type" value="Genomic_DNA"/>
</dbReference>
<dbReference type="AlphaFoldDB" id="A0A6I7UA36"/>
<feature type="region of interest" description="Disordered" evidence="1">
    <location>
        <begin position="1"/>
        <end position="41"/>
    </location>
</feature>
<gene>
    <name evidence="3" type="ORF">B4121_0690</name>
    <name evidence="4" type="ORF">CHCC15381_2415</name>
    <name evidence="2" type="ORF">PVN32_11830</name>
</gene>
<evidence type="ECO:0000313" key="3">
    <source>
        <dbReference type="EMBL" id="OLF98063.1"/>
    </source>
</evidence>
<evidence type="ECO:0000313" key="6">
    <source>
        <dbReference type="Proteomes" id="UP000429980"/>
    </source>
</evidence>
<evidence type="ECO:0000313" key="2">
    <source>
        <dbReference type="EMBL" id="MDE1452860.1"/>
    </source>
</evidence>
<comment type="caution">
    <text evidence="3">The sequence shown here is derived from an EMBL/GenBank/DDBJ whole genome shotgun (WGS) entry which is preliminary data.</text>
</comment>
<dbReference type="EMBL" id="LKPO01000003">
    <property type="protein sequence ID" value="OLF98063.1"/>
    <property type="molecule type" value="Genomic_DNA"/>
</dbReference>
<dbReference type="RefSeq" id="WP_254926386.1">
    <property type="nucleotide sequence ID" value="NZ_AP023088.1"/>
</dbReference>
<proteinExistence type="predicted"/>
<evidence type="ECO:0000256" key="1">
    <source>
        <dbReference type="SAM" id="MobiDB-lite"/>
    </source>
</evidence>
<evidence type="ECO:0000313" key="4">
    <source>
        <dbReference type="EMBL" id="TWL37808.1"/>
    </source>
</evidence>
<feature type="compositionally biased region" description="Basic residues" evidence="1">
    <location>
        <begin position="25"/>
        <end position="41"/>
    </location>
</feature>